<dbReference type="SUPFAM" id="SSF52096">
    <property type="entry name" value="ClpP/crotonase"/>
    <property type="match status" value="1"/>
</dbReference>
<dbReference type="Gene3D" id="1.10.1040.50">
    <property type="match status" value="1"/>
</dbReference>
<dbReference type="InterPro" id="IPR006176">
    <property type="entry name" value="3-OHacyl-CoA_DH_NAD-bd"/>
</dbReference>
<dbReference type="InterPro" id="IPR036291">
    <property type="entry name" value="NAD(P)-bd_dom_sf"/>
</dbReference>
<dbReference type="SUPFAM" id="SSF51735">
    <property type="entry name" value="NAD(P)-binding Rossmann-fold domains"/>
    <property type="match status" value="1"/>
</dbReference>
<dbReference type="Pfam" id="PF02737">
    <property type="entry name" value="3HCDH_N"/>
    <property type="match status" value="1"/>
</dbReference>
<keyword evidence="14" id="KW-1185">Reference proteome</keyword>
<evidence type="ECO:0000256" key="8">
    <source>
        <dbReference type="ARBA" id="ARBA00023239"/>
    </source>
</evidence>
<dbReference type="EMBL" id="JANWOI010000001">
    <property type="protein sequence ID" value="MDA5192473.1"/>
    <property type="molecule type" value="Genomic_DNA"/>
</dbReference>
<name>A0A9X3TVJ4_9PROT</name>
<keyword evidence="4" id="KW-0442">Lipid degradation</keyword>
<dbReference type="Gene3D" id="3.90.226.10">
    <property type="entry name" value="2-enoyl-CoA Hydratase, Chain A, domain 1"/>
    <property type="match status" value="1"/>
</dbReference>
<dbReference type="InterPro" id="IPR001753">
    <property type="entry name" value="Enoyl-CoA_hydra/iso"/>
</dbReference>
<evidence type="ECO:0000259" key="11">
    <source>
        <dbReference type="Pfam" id="PF00725"/>
    </source>
</evidence>
<dbReference type="Pfam" id="PF00725">
    <property type="entry name" value="3HCDH"/>
    <property type="match status" value="1"/>
</dbReference>
<keyword evidence="8" id="KW-0456">Lyase</keyword>
<evidence type="ECO:0000256" key="10">
    <source>
        <dbReference type="ARBA" id="ARBA00049556"/>
    </source>
</evidence>
<dbReference type="GO" id="GO:0016509">
    <property type="term" value="F:long-chain (3S)-3-hydroxyacyl-CoA dehydrogenase (NAD+) activity"/>
    <property type="evidence" value="ECO:0007669"/>
    <property type="project" value="TreeGrafter"/>
</dbReference>
<keyword evidence="7" id="KW-0443">Lipid metabolism</keyword>
<sequence>MTETIKYTVDGDVAILSLDLPGRSMNMITEQMMRDLDSLIDRVSTDPAIKGAILTSAKPAFMAGADLTMLAAMSKKAQTTPVEDALEHCMTLSKLLRKMETCGKPFAAAINGLAMGGGLEITLACHYRVVADDPKLQLALPEVKVGLLPGAGGTQRLPRLMGVQAALPYLLQGRSMSPQEALGFGVVHKIAPLADVVNTAILWIREGGSPVQPWDQKGFKVPGGSGAMTPKIVQTFMAAEAMLRRETKDVYPAPQAILAAVYEGHQVPIDAALRIEGRYLTSIILRPEAANMIRTLFVNKGEADKLIRRPANVEKKKIAKLGVLGAGMMGAGIAYVSAQAGMEVVLIDMSQEAADKGKAHAVDLVEKDVKRGRMTRDKADALLARITATTDYAQLAGGDLVIEAVFEDVKIKADVTARAETVMPGDSIYASNTSTLPITGLAEASKRPEQFIGIHFFSPVEKMPLVEIIVGEKTGDAALARALDYVQQIRKTPIVVNDSRGFYTSRCFATYPTEAIAMLKEGVKPALIENAGLMAGMPVGPFAVGDEVSIELMYKVGKATKAALGDAYQPHPADAVAEYFVTKLGRIGKKAGKGFYDYPTDGSKKHLWPGLADEFPPAADQPSVDEVKERLLYRQAIEVVRCYEEGVLKAPADADVGAIFGWGFAPQTGGPLSMIDTIGLPKFVAECDRLAKAYGDRFTPPKLLRDMAAKGETFYAA</sequence>
<comment type="caution">
    <text evidence="13">The sequence shown here is derived from an EMBL/GenBank/DDBJ whole genome shotgun (WGS) entry which is preliminary data.</text>
</comment>
<dbReference type="FunFam" id="3.40.50.720:FF:000009">
    <property type="entry name" value="Fatty oxidation complex, alpha subunit"/>
    <property type="match status" value="1"/>
</dbReference>
<dbReference type="Pfam" id="PF00378">
    <property type="entry name" value="ECH_1"/>
    <property type="match status" value="1"/>
</dbReference>
<evidence type="ECO:0000256" key="3">
    <source>
        <dbReference type="ARBA" id="ARBA00022832"/>
    </source>
</evidence>
<evidence type="ECO:0000256" key="5">
    <source>
        <dbReference type="ARBA" id="ARBA00023002"/>
    </source>
</evidence>
<evidence type="ECO:0000256" key="9">
    <source>
        <dbReference type="ARBA" id="ARBA00023268"/>
    </source>
</evidence>
<reference evidence="13" key="1">
    <citation type="submission" date="2022-08" db="EMBL/GenBank/DDBJ databases">
        <authorList>
            <person name="Vandamme P."/>
            <person name="Hettiarachchi A."/>
            <person name="Peeters C."/>
            <person name="Cnockaert M."/>
            <person name="Carlier A."/>
        </authorList>
    </citation>
    <scope>NUCLEOTIDE SEQUENCE</scope>
    <source>
        <strain evidence="13">LMG 31809</strain>
    </source>
</reference>
<accession>A0A9X3TVJ4</accession>
<keyword evidence="9" id="KW-0511">Multifunctional enzyme</keyword>
<proteinExistence type="inferred from homology"/>
<evidence type="ECO:0000256" key="2">
    <source>
        <dbReference type="ARBA" id="ARBA00007005"/>
    </source>
</evidence>
<dbReference type="InterPro" id="IPR006108">
    <property type="entry name" value="3HC_DH_C"/>
</dbReference>
<keyword evidence="3" id="KW-0276">Fatty acid metabolism</keyword>
<reference evidence="13" key="2">
    <citation type="journal article" date="2023" name="Syst. Appl. Microbiol.">
        <title>Govania unica gen. nov., sp. nov., a rare biosphere bacterium that represents a novel family in the class Alphaproteobacteria.</title>
        <authorList>
            <person name="Vandamme P."/>
            <person name="Peeters C."/>
            <person name="Hettiarachchi A."/>
            <person name="Cnockaert M."/>
            <person name="Carlier A."/>
        </authorList>
    </citation>
    <scope>NUCLEOTIDE SEQUENCE</scope>
    <source>
        <strain evidence="13">LMG 31809</strain>
    </source>
</reference>
<gene>
    <name evidence="13" type="ORF">NYP16_00680</name>
</gene>
<dbReference type="GO" id="GO:0004300">
    <property type="term" value="F:enoyl-CoA hydratase activity"/>
    <property type="evidence" value="ECO:0007669"/>
    <property type="project" value="TreeGrafter"/>
</dbReference>
<dbReference type="PANTHER" id="PTHR43612:SF3">
    <property type="entry name" value="TRIFUNCTIONAL ENZYME SUBUNIT ALPHA, MITOCHONDRIAL"/>
    <property type="match status" value="1"/>
</dbReference>
<dbReference type="InterPro" id="IPR050136">
    <property type="entry name" value="FA_oxidation_alpha_subunit"/>
</dbReference>
<keyword evidence="5" id="KW-0560">Oxidoreductase</keyword>
<feature type="domain" description="3-hydroxyacyl-CoA dehydrogenase NAD binding" evidence="12">
    <location>
        <begin position="320"/>
        <end position="498"/>
    </location>
</feature>
<evidence type="ECO:0000313" key="14">
    <source>
        <dbReference type="Proteomes" id="UP001141619"/>
    </source>
</evidence>
<organism evidence="13 14">
    <name type="scientific">Govanella unica</name>
    <dbReference type="NCBI Taxonomy" id="2975056"/>
    <lineage>
        <taxon>Bacteria</taxon>
        <taxon>Pseudomonadati</taxon>
        <taxon>Pseudomonadota</taxon>
        <taxon>Alphaproteobacteria</taxon>
        <taxon>Emcibacterales</taxon>
        <taxon>Govanellaceae</taxon>
        <taxon>Govanella</taxon>
    </lineage>
</organism>
<comment type="similarity">
    <text evidence="2">In the central section; belongs to the 3-hydroxyacyl-CoA dehydrogenase family.</text>
</comment>
<evidence type="ECO:0000256" key="4">
    <source>
        <dbReference type="ARBA" id="ARBA00022963"/>
    </source>
</evidence>
<dbReference type="PANTHER" id="PTHR43612">
    <property type="entry name" value="TRIFUNCTIONAL ENZYME SUBUNIT ALPHA"/>
    <property type="match status" value="1"/>
</dbReference>
<evidence type="ECO:0000256" key="6">
    <source>
        <dbReference type="ARBA" id="ARBA00023027"/>
    </source>
</evidence>
<feature type="domain" description="3-hydroxyacyl-CoA dehydrogenase C-terminal" evidence="11">
    <location>
        <begin position="501"/>
        <end position="598"/>
    </location>
</feature>
<evidence type="ECO:0000256" key="1">
    <source>
        <dbReference type="ARBA" id="ARBA00005005"/>
    </source>
</evidence>
<evidence type="ECO:0000313" key="13">
    <source>
        <dbReference type="EMBL" id="MDA5192473.1"/>
    </source>
</evidence>
<dbReference type="Proteomes" id="UP001141619">
    <property type="component" value="Unassembled WGS sequence"/>
</dbReference>
<dbReference type="GO" id="GO:0070403">
    <property type="term" value="F:NAD+ binding"/>
    <property type="evidence" value="ECO:0007669"/>
    <property type="project" value="InterPro"/>
</dbReference>
<dbReference type="GO" id="GO:0006635">
    <property type="term" value="P:fatty acid beta-oxidation"/>
    <property type="evidence" value="ECO:0007669"/>
    <property type="project" value="TreeGrafter"/>
</dbReference>
<dbReference type="InterPro" id="IPR029045">
    <property type="entry name" value="ClpP/crotonase-like_dom_sf"/>
</dbReference>
<dbReference type="SUPFAM" id="SSF48179">
    <property type="entry name" value="6-phosphogluconate dehydrogenase C-terminal domain-like"/>
    <property type="match status" value="2"/>
</dbReference>
<comment type="pathway">
    <text evidence="1">Lipid metabolism; fatty acid beta-oxidation.</text>
</comment>
<evidence type="ECO:0000259" key="12">
    <source>
        <dbReference type="Pfam" id="PF02737"/>
    </source>
</evidence>
<dbReference type="CDD" id="cd06558">
    <property type="entry name" value="crotonase-like"/>
    <property type="match status" value="1"/>
</dbReference>
<dbReference type="InterPro" id="IPR008927">
    <property type="entry name" value="6-PGluconate_DH-like_C_sf"/>
</dbReference>
<dbReference type="AlphaFoldDB" id="A0A9X3TVJ4"/>
<dbReference type="Gene3D" id="3.40.50.720">
    <property type="entry name" value="NAD(P)-binding Rossmann-like Domain"/>
    <property type="match status" value="1"/>
</dbReference>
<comment type="catalytic activity">
    <reaction evidence="10">
        <text>a (3S)-3-hydroxyacyl-CoA + NAD(+) = a 3-oxoacyl-CoA + NADH + H(+)</text>
        <dbReference type="Rhea" id="RHEA:22432"/>
        <dbReference type="ChEBI" id="CHEBI:15378"/>
        <dbReference type="ChEBI" id="CHEBI:57318"/>
        <dbReference type="ChEBI" id="CHEBI:57540"/>
        <dbReference type="ChEBI" id="CHEBI:57945"/>
        <dbReference type="ChEBI" id="CHEBI:90726"/>
        <dbReference type="EC" id="1.1.1.35"/>
    </reaction>
</comment>
<evidence type="ECO:0000256" key="7">
    <source>
        <dbReference type="ARBA" id="ARBA00023098"/>
    </source>
</evidence>
<keyword evidence="6" id="KW-0520">NAD</keyword>
<dbReference type="RefSeq" id="WP_274942180.1">
    <property type="nucleotide sequence ID" value="NZ_JANWOI010000001.1"/>
</dbReference>
<protein>
    <submittedName>
        <fullName evidence="13">3-hydroxyacyl-CoA dehydrogenase NAD-binding domain-containing protein</fullName>
    </submittedName>
</protein>